<dbReference type="Pfam" id="PF01565">
    <property type="entry name" value="FAD_binding_4"/>
    <property type="match status" value="1"/>
</dbReference>
<gene>
    <name evidence="13" type="ORF">LITE_LOCUS26838</name>
</gene>
<evidence type="ECO:0000256" key="1">
    <source>
        <dbReference type="ARBA" id="ARBA00001974"/>
    </source>
</evidence>
<dbReference type="GO" id="GO:0003885">
    <property type="term" value="F:D-arabinono-1,4-lactone oxidase activity"/>
    <property type="evidence" value="ECO:0007669"/>
    <property type="project" value="InterPro"/>
</dbReference>
<comment type="pathway">
    <text evidence="2">Cofactor biosynthesis; L-ascorbate biosynthesis.</text>
</comment>
<dbReference type="AlphaFoldDB" id="A0AAV0M507"/>
<evidence type="ECO:0000256" key="8">
    <source>
        <dbReference type="ARBA" id="ARBA00022827"/>
    </source>
</evidence>
<dbReference type="SUPFAM" id="SSF56176">
    <property type="entry name" value="FAD-binding/transporter-associated domain-like"/>
    <property type="match status" value="1"/>
</dbReference>
<dbReference type="Gene3D" id="3.30.465.10">
    <property type="match status" value="1"/>
</dbReference>
<protein>
    <recommendedName>
        <fullName evidence="4">L-gulonolactone oxidase</fullName>
        <ecNumber evidence="4">1.1.3.8</ecNumber>
    </recommendedName>
</protein>
<proteinExistence type="inferred from homology"/>
<dbReference type="InterPro" id="IPR007173">
    <property type="entry name" value="ALO_C"/>
</dbReference>
<sequence>MTKKMRTVKVQFTWWWLQILAVQLTLIHAIPPAAPLQCQDGGAGGCTLFNSYGVWNDRRDCRVLNATYPKTEQELVSAVAYANKNKLKVKVVSKFSHTIPKLACPDGGGGGGGGRNSMLISTSEYGSGIEIDEAGLAVTVDAGVGLRQLIDAVEAAGLSLAASPYWEGVSVGGLISTGSHGSSWWGRGGAVHDHVTGVSLVVPAKPSEGYAKVVRIGEKDPLFNAARLSLGMLGVISKVTLSLERGFKRSITFNFSDDSQLEEIFMSHAKENEFGDITWYPSRHTAVYRYDNRVPLESAGDGSFDFLGFQANSILISKSTRAIEKSLENSRNAKGKCAMASTFIGAKKLIANGLKNGLIFTGYPVVGRQGKMQSSGSCLYSPSYRIDESCAWDPRIKGLSFYESTAIFPATKFADFIRDVKKLRDLNPDNFCGVDIYNGFLIRFIKASQAYLGQSADSVVVDFNYYRADDAATPRLNQDVWEEVEQMAFGKYGARPHWAKNRDAAFGGVKGKYSNLGKFVEAKRQLDPANLFSSGWSEGMIAGEAAAVAAKGEGCALEGRCVCSDDSHCSPAKGYLCKEGLVYQEARVCRYSSSSSFTSTV</sequence>
<evidence type="ECO:0000313" key="14">
    <source>
        <dbReference type="Proteomes" id="UP001154282"/>
    </source>
</evidence>
<dbReference type="FunFam" id="3.30.70.2520:FF:000003">
    <property type="entry name" value="L-gulonolactone oxidase 2"/>
    <property type="match status" value="1"/>
</dbReference>
<feature type="chain" id="PRO_5043359201" description="L-gulonolactone oxidase" evidence="11">
    <location>
        <begin position="30"/>
        <end position="601"/>
    </location>
</feature>
<dbReference type="PANTHER" id="PTHR13878">
    <property type="entry name" value="GULONOLACTONE OXIDASE"/>
    <property type="match status" value="1"/>
</dbReference>
<dbReference type="Pfam" id="PF22906">
    <property type="entry name" value="GULLO2-like_3rd"/>
    <property type="match status" value="1"/>
</dbReference>
<evidence type="ECO:0000256" key="6">
    <source>
        <dbReference type="ARBA" id="ARBA00022644"/>
    </source>
</evidence>
<keyword evidence="14" id="KW-1185">Reference proteome</keyword>
<dbReference type="Gene3D" id="3.30.70.2520">
    <property type="match status" value="1"/>
</dbReference>
<dbReference type="GO" id="GO:0016020">
    <property type="term" value="C:membrane"/>
    <property type="evidence" value="ECO:0007669"/>
    <property type="project" value="InterPro"/>
</dbReference>
<keyword evidence="7 11" id="KW-0732">Signal</keyword>
<dbReference type="PROSITE" id="PS51387">
    <property type="entry name" value="FAD_PCMH"/>
    <property type="match status" value="1"/>
</dbReference>
<dbReference type="InterPro" id="IPR050432">
    <property type="entry name" value="FAD-linked_Oxidoreductases_BP"/>
</dbReference>
<dbReference type="EMBL" id="CAMGYJ010000007">
    <property type="protein sequence ID" value="CAI0441352.1"/>
    <property type="molecule type" value="Genomic_DNA"/>
</dbReference>
<dbReference type="InterPro" id="IPR036318">
    <property type="entry name" value="FAD-bd_PCMH-like_sf"/>
</dbReference>
<dbReference type="Proteomes" id="UP001154282">
    <property type="component" value="Unassembled WGS sequence"/>
</dbReference>
<keyword evidence="8" id="KW-0274">FAD</keyword>
<accession>A0AAV0M507</accession>
<keyword evidence="6" id="KW-0060">Ascorbate biosynthesis</keyword>
<dbReference type="EC" id="1.1.3.8" evidence="4"/>
<comment type="catalytic activity">
    <reaction evidence="10">
        <text>L-gulono-1,4-lactone + O2 = L-ascorbate + H2O2 + H(+)</text>
        <dbReference type="Rhea" id="RHEA:32363"/>
        <dbReference type="ChEBI" id="CHEBI:15378"/>
        <dbReference type="ChEBI" id="CHEBI:15379"/>
        <dbReference type="ChEBI" id="CHEBI:16240"/>
        <dbReference type="ChEBI" id="CHEBI:17587"/>
        <dbReference type="ChEBI" id="CHEBI:38290"/>
        <dbReference type="EC" id="1.1.3.8"/>
    </reaction>
</comment>
<evidence type="ECO:0000259" key="12">
    <source>
        <dbReference type="PROSITE" id="PS51387"/>
    </source>
</evidence>
<feature type="domain" description="FAD-binding PCMH-type" evidence="12">
    <location>
        <begin position="56"/>
        <end position="246"/>
    </location>
</feature>
<evidence type="ECO:0000256" key="3">
    <source>
        <dbReference type="ARBA" id="ARBA00005466"/>
    </source>
</evidence>
<dbReference type="NCBIfam" id="TIGR01677">
    <property type="entry name" value="pln_FAD_oxido"/>
    <property type="match status" value="1"/>
</dbReference>
<reference evidence="13" key="1">
    <citation type="submission" date="2022-08" db="EMBL/GenBank/DDBJ databases">
        <authorList>
            <person name="Gutierrez-Valencia J."/>
        </authorList>
    </citation>
    <scope>NUCLEOTIDE SEQUENCE</scope>
</reference>
<comment type="cofactor">
    <cofactor evidence="1">
        <name>FAD</name>
        <dbReference type="ChEBI" id="CHEBI:57692"/>
    </cofactor>
</comment>
<comment type="similarity">
    <text evidence="3">Belongs to the oxygen-dependent FAD-linked oxidoreductase family.</text>
</comment>
<dbReference type="GO" id="GO:0019853">
    <property type="term" value="P:L-ascorbic acid biosynthetic process"/>
    <property type="evidence" value="ECO:0007669"/>
    <property type="project" value="UniProtKB-KW"/>
</dbReference>
<name>A0AAV0M507_9ROSI</name>
<dbReference type="GO" id="GO:0071949">
    <property type="term" value="F:FAD binding"/>
    <property type="evidence" value="ECO:0007669"/>
    <property type="project" value="InterPro"/>
</dbReference>
<evidence type="ECO:0000256" key="4">
    <source>
        <dbReference type="ARBA" id="ARBA00013121"/>
    </source>
</evidence>
<feature type="signal peptide" evidence="11">
    <location>
        <begin position="1"/>
        <end position="29"/>
    </location>
</feature>
<evidence type="ECO:0000256" key="9">
    <source>
        <dbReference type="ARBA" id="ARBA00023002"/>
    </source>
</evidence>
<keyword evidence="5" id="KW-0285">Flavoprotein</keyword>
<dbReference type="InterPro" id="IPR010030">
    <property type="entry name" value="GULO_Plant"/>
</dbReference>
<evidence type="ECO:0000256" key="10">
    <source>
        <dbReference type="ARBA" id="ARBA00048083"/>
    </source>
</evidence>
<evidence type="ECO:0000256" key="11">
    <source>
        <dbReference type="SAM" id="SignalP"/>
    </source>
</evidence>
<evidence type="ECO:0000256" key="7">
    <source>
        <dbReference type="ARBA" id="ARBA00022729"/>
    </source>
</evidence>
<dbReference type="InterPro" id="IPR055154">
    <property type="entry name" value="GULLO2-like_C"/>
</dbReference>
<evidence type="ECO:0000313" key="13">
    <source>
        <dbReference type="EMBL" id="CAI0441352.1"/>
    </source>
</evidence>
<dbReference type="GO" id="GO:0050105">
    <property type="term" value="F:L-gulonolactone oxidase activity"/>
    <property type="evidence" value="ECO:0007669"/>
    <property type="project" value="UniProtKB-EC"/>
</dbReference>
<keyword evidence="9" id="KW-0560">Oxidoreductase</keyword>
<comment type="caution">
    <text evidence="13">The sequence shown here is derived from an EMBL/GenBank/DDBJ whole genome shotgun (WGS) entry which is preliminary data.</text>
</comment>
<evidence type="ECO:0000256" key="2">
    <source>
        <dbReference type="ARBA" id="ARBA00005147"/>
    </source>
</evidence>
<dbReference type="InterPro" id="IPR016166">
    <property type="entry name" value="FAD-bd_PCMH"/>
</dbReference>
<organism evidence="13 14">
    <name type="scientific">Linum tenue</name>
    <dbReference type="NCBI Taxonomy" id="586396"/>
    <lineage>
        <taxon>Eukaryota</taxon>
        <taxon>Viridiplantae</taxon>
        <taxon>Streptophyta</taxon>
        <taxon>Embryophyta</taxon>
        <taxon>Tracheophyta</taxon>
        <taxon>Spermatophyta</taxon>
        <taxon>Magnoliopsida</taxon>
        <taxon>eudicotyledons</taxon>
        <taxon>Gunneridae</taxon>
        <taxon>Pentapetalae</taxon>
        <taxon>rosids</taxon>
        <taxon>fabids</taxon>
        <taxon>Malpighiales</taxon>
        <taxon>Linaceae</taxon>
        <taxon>Linum</taxon>
    </lineage>
</organism>
<dbReference type="InterPro" id="IPR006094">
    <property type="entry name" value="Oxid_FAD_bind_N"/>
</dbReference>
<dbReference type="Pfam" id="PF04030">
    <property type="entry name" value="ALO"/>
    <property type="match status" value="1"/>
</dbReference>
<dbReference type="InterPro" id="IPR016169">
    <property type="entry name" value="FAD-bd_PCMH_sub2"/>
</dbReference>
<evidence type="ECO:0000256" key="5">
    <source>
        <dbReference type="ARBA" id="ARBA00022630"/>
    </source>
</evidence>
<dbReference type="PANTHER" id="PTHR13878:SF125">
    <property type="entry name" value="L-GULONOLACTONE OXIDASE 3"/>
    <property type="match status" value="1"/>
</dbReference>
<dbReference type="FunFam" id="3.30.465.10:FF:000033">
    <property type="entry name" value="L-gulonolactone oxidase 5"/>
    <property type="match status" value="1"/>
</dbReference>